<accession>A0A147FAS9</accession>
<comment type="caution">
    <text evidence="1">The sequence shown here is derived from an EMBL/GenBank/DDBJ whole genome shotgun (WGS) entry which is preliminary data.</text>
</comment>
<sequence>MSVELRGITWEHERGYGSVAASARAYREVAPDVEVRWDQRSLQSFADQPLEELVRDYDLLVIDHPHIPFAAEEGLFARLDGSGHDDELALLAAQSVGSSHASYAHAGGQWGLATDAAAQVAAFRPDLLPEPPRDWPGVLALAAEGKVLWPYKPVDAFSSLITVAAGNGEDAMRTPGVFLSADALAESMHTLRALARAVPAECATWNPIQTADALSEGTRYCYAPLLFGYSNYSRPGFRAHRLRYVDIPASRRGVRGSLLGGAGIAVSSRSRHTAEAIAHAFWLASAEVQSGVYYDAGGQPGNAVAWDDDRTNADSLDFFRGTRATLEGAYVRPRWSRYIELQNALSPLVTAALRDELTDDELRARLDAGVRATEGDR</sequence>
<name>A0A147FAS9_MICTE</name>
<dbReference type="SUPFAM" id="SSF53850">
    <property type="entry name" value="Periplasmic binding protein-like II"/>
    <property type="match status" value="1"/>
</dbReference>
<dbReference type="PATRIC" id="fig|2033.7.peg.1370"/>
<evidence type="ECO:0000313" key="2">
    <source>
        <dbReference type="Proteomes" id="UP000072189"/>
    </source>
</evidence>
<dbReference type="RefSeq" id="WP_058613390.1">
    <property type="nucleotide sequence ID" value="NZ_LDRV01000022.1"/>
</dbReference>
<evidence type="ECO:0000313" key="1">
    <source>
        <dbReference type="EMBL" id="KTS13542.1"/>
    </source>
</evidence>
<dbReference type="EMBL" id="LDRV01000022">
    <property type="protein sequence ID" value="KTS13542.1"/>
    <property type="molecule type" value="Genomic_DNA"/>
</dbReference>
<dbReference type="InterPro" id="IPR006059">
    <property type="entry name" value="SBP"/>
</dbReference>
<proteinExistence type="predicted"/>
<gene>
    <name evidence="1" type="ORF">RSA3_04000</name>
</gene>
<protein>
    <submittedName>
        <fullName evidence="1">Sugar ABC transporter substrate-binding protein</fullName>
    </submittedName>
</protein>
<dbReference type="Pfam" id="PF13416">
    <property type="entry name" value="SBP_bac_8"/>
    <property type="match status" value="1"/>
</dbReference>
<dbReference type="Gene3D" id="3.40.190.10">
    <property type="entry name" value="Periplasmic binding protein-like II"/>
    <property type="match status" value="1"/>
</dbReference>
<reference evidence="1 2" key="1">
    <citation type="journal article" date="2016" name="Front. Microbiol.">
        <title>Genomic Resource of Rice Seed Associated Bacteria.</title>
        <authorList>
            <person name="Midha S."/>
            <person name="Bansal K."/>
            <person name="Sharma S."/>
            <person name="Kumar N."/>
            <person name="Patil P.P."/>
            <person name="Chaudhry V."/>
            <person name="Patil P.B."/>
        </authorList>
    </citation>
    <scope>NUCLEOTIDE SEQUENCE [LARGE SCALE GENOMIC DNA]</scope>
    <source>
        <strain evidence="1 2">RSA3</strain>
    </source>
</reference>
<dbReference type="Proteomes" id="UP000072189">
    <property type="component" value="Unassembled WGS sequence"/>
</dbReference>
<organism evidence="1 2">
    <name type="scientific">Microbacterium testaceum</name>
    <name type="common">Aureobacterium testaceum</name>
    <name type="synonym">Brevibacterium testaceum</name>
    <dbReference type="NCBI Taxonomy" id="2033"/>
    <lineage>
        <taxon>Bacteria</taxon>
        <taxon>Bacillati</taxon>
        <taxon>Actinomycetota</taxon>
        <taxon>Actinomycetes</taxon>
        <taxon>Micrococcales</taxon>
        <taxon>Microbacteriaceae</taxon>
        <taxon>Microbacterium</taxon>
    </lineage>
</organism>
<dbReference type="AlphaFoldDB" id="A0A147FAS9"/>